<dbReference type="Pfam" id="PF13920">
    <property type="entry name" value="zf-C3HC4_3"/>
    <property type="match status" value="1"/>
</dbReference>
<dbReference type="InterPro" id="IPR014742">
    <property type="entry name" value="Adaptor_Cbl_SH2-like"/>
</dbReference>
<keyword evidence="5" id="KW-0106">Calcium</keyword>
<dbReference type="InterPro" id="IPR001841">
    <property type="entry name" value="Znf_RING"/>
</dbReference>
<dbReference type="GO" id="GO:0017124">
    <property type="term" value="F:SH3 domain binding"/>
    <property type="evidence" value="ECO:0007669"/>
    <property type="project" value="TreeGrafter"/>
</dbReference>
<comment type="catalytic activity">
    <reaction evidence="5">
        <text>S-ubiquitinyl-[E2 ubiquitin-conjugating enzyme]-L-cysteine + [acceptor protein]-L-lysine = [E2 ubiquitin-conjugating enzyme]-L-cysteine + N(6)-ubiquitinyl-[acceptor protein]-L-lysine.</text>
        <dbReference type="EC" id="2.3.2.27"/>
    </reaction>
</comment>
<keyword evidence="8" id="KW-1185">Reference proteome</keyword>
<dbReference type="GO" id="GO:0030971">
    <property type="term" value="F:receptor tyrosine kinase binding"/>
    <property type="evidence" value="ECO:0007669"/>
    <property type="project" value="TreeGrafter"/>
</dbReference>
<dbReference type="GO" id="GO:0045121">
    <property type="term" value="C:membrane raft"/>
    <property type="evidence" value="ECO:0007669"/>
    <property type="project" value="TreeGrafter"/>
</dbReference>
<dbReference type="InterPro" id="IPR024162">
    <property type="entry name" value="Adaptor_Cbl"/>
</dbReference>
<gene>
    <name evidence="9" type="primary">LOC104958544</name>
</gene>
<dbReference type="PANTHER" id="PTHR23007:SF13">
    <property type="entry name" value="E3 UBIQUITIN-PROTEIN LIGASE CBL"/>
    <property type="match status" value="1"/>
</dbReference>
<dbReference type="SUPFAM" id="SSF57850">
    <property type="entry name" value="RING/U-box"/>
    <property type="match status" value="1"/>
</dbReference>
<proteinExistence type="predicted"/>
<evidence type="ECO:0000256" key="1">
    <source>
        <dbReference type="ARBA" id="ARBA00022723"/>
    </source>
</evidence>
<evidence type="ECO:0000256" key="5">
    <source>
        <dbReference type="RuleBase" id="RU367001"/>
    </source>
</evidence>
<dbReference type="GO" id="GO:0061630">
    <property type="term" value="F:ubiquitin protein ligase activity"/>
    <property type="evidence" value="ECO:0007669"/>
    <property type="project" value="UniProtKB-EC"/>
</dbReference>
<dbReference type="OrthoDB" id="8932974at2759"/>
<keyword evidence="5" id="KW-0808">Transferase</keyword>
<dbReference type="PANTHER" id="PTHR23007">
    <property type="entry name" value="CBL"/>
    <property type="match status" value="1"/>
</dbReference>
<evidence type="ECO:0000256" key="3">
    <source>
        <dbReference type="ARBA" id="ARBA00022833"/>
    </source>
</evidence>
<dbReference type="GeneID" id="104958544"/>
<dbReference type="EC" id="2.3.2.27" evidence="5"/>
<dbReference type="Proteomes" id="UP000504611">
    <property type="component" value="Unplaced"/>
</dbReference>
<dbReference type="Gene3D" id="3.30.40.10">
    <property type="entry name" value="Zinc/RING finger domain, C3HC4 (zinc finger)"/>
    <property type="match status" value="1"/>
</dbReference>
<comment type="function">
    <text evidence="5">E3 ubiquitin-protein ligase which accepts ubiquitin from specific E2 ubiquitin-conjugating enzymes, and transfers it to substrates, generally promoting their degradation by the proteasome.</text>
</comment>
<evidence type="ECO:0000259" key="7">
    <source>
        <dbReference type="PROSITE" id="PS51506"/>
    </source>
</evidence>
<evidence type="ECO:0000256" key="4">
    <source>
        <dbReference type="PROSITE-ProRule" id="PRU00175"/>
    </source>
</evidence>
<reference evidence="9" key="1">
    <citation type="submission" date="2025-08" db="UniProtKB">
        <authorList>
            <consortium name="RefSeq"/>
        </authorList>
    </citation>
    <scope>IDENTIFICATION</scope>
    <source>
        <tissue evidence="9">Muscle</tissue>
    </source>
</reference>
<dbReference type="GO" id="GO:0007165">
    <property type="term" value="P:signal transduction"/>
    <property type="evidence" value="ECO:0007669"/>
    <property type="project" value="TreeGrafter"/>
</dbReference>
<dbReference type="AlphaFoldDB" id="A0A6I9PF92"/>
<dbReference type="InterPro" id="IPR036860">
    <property type="entry name" value="SH2_dom_sf"/>
</dbReference>
<keyword evidence="5" id="KW-0833">Ubl conjugation pathway</keyword>
<dbReference type="PROSITE" id="PS00518">
    <property type="entry name" value="ZF_RING_1"/>
    <property type="match status" value="1"/>
</dbReference>
<feature type="domain" description="Cbl-PTB" evidence="7">
    <location>
        <begin position="1"/>
        <end position="52"/>
    </location>
</feature>
<keyword evidence="3 5" id="KW-0862">Zinc</keyword>
<dbReference type="PROSITE" id="PS51506">
    <property type="entry name" value="CBL_PTB"/>
    <property type="match status" value="1"/>
</dbReference>
<evidence type="ECO:0000313" key="8">
    <source>
        <dbReference type="Proteomes" id="UP000504611"/>
    </source>
</evidence>
<dbReference type="RefSeq" id="XP_010784586.1">
    <property type="nucleotide sequence ID" value="XM_010786284.1"/>
</dbReference>
<accession>A0A6I9PF92</accession>
<dbReference type="Pfam" id="PF02762">
    <property type="entry name" value="Cbl_N3"/>
    <property type="match status" value="1"/>
</dbReference>
<name>A0A6I9PF92_9TELE</name>
<dbReference type="GO" id="GO:0005509">
    <property type="term" value="F:calcium ion binding"/>
    <property type="evidence" value="ECO:0007669"/>
    <property type="project" value="UniProtKB-UniRule"/>
</dbReference>
<sequence>MGQWAIGHVTSEGDIVQTIPQNTPLYQALIQGFKEGCYLYPDGRDVNPDLTSLCEPAHRGKVKVSEEQYEIYCDIGSTFQLCKICTERDKDTRIQPCGHLLCQPCLTGWQ</sequence>
<dbReference type="GO" id="GO:0023051">
    <property type="term" value="P:regulation of signaling"/>
    <property type="evidence" value="ECO:0007669"/>
    <property type="project" value="InterPro"/>
</dbReference>
<dbReference type="GO" id="GO:0005886">
    <property type="term" value="C:plasma membrane"/>
    <property type="evidence" value="ECO:0007669"/>
    <property type="project" value="TreeGrafter"/>
</dbReference>
<keyword evidence="1 5" id="KW-0479">Metal-binding</keyword>
<dbReference type="GO" id="GO:0001784">
    <property type="term" value="F:phosphotyrosine residue binding"/>
    <property type="evidence" value="ECO:0007669"/>
    <property type="project" value="UniProtKB-UniRule"/>
</dbReference>
<dbReference type="Gene3D" id="3.30.505.10">
    <property type="entry name" value="SH2 domain"/>
    <property type="match status" value="1"/>
</dbReference>
<comment type="pathway">
    <text evidence="5">Protein modification; protein ubiquitination.</text>
</comment>
<dbReference type="KEGG" id="ncc:104958544"/>
<feature type="domain" description="RING-type" evidence="6">
    <location>
        <begin position="82"/>
        <end position="110"/>
    </location>
</feature>
<dbReference type="InterPro" id="IPR024159">
    <property type="entry name" value="Cbl_PTB"/>
</dbReference>
<dbReference type="SUPFAM" id="SSF55550">
    <property type="entry name" value="SH2 domain"/>
    <property type="match status" value="1"/>
</dbReference>
<dbReference type="InterPro" id="IPR017907">
    <property type="entry name" value="Znf_RING_CS"/>
</dbReference>
<dbReference type="PROSITE" id="PS50089">
    <property type="entry name" value="ZF_RING_2"/>
    <property type="match status" value="1"/>
</dbReference>
<feature type="non-terminal residue" evidence="9">
    <location>
        <position position="110"/>
    </location>
</feature>
<evidence type="ECO:0000313" key="9">
    <source>
        <dbReference type="RefSeq" id="XP_010784586.1"/>
    </source>
</evidence>
<dbReference type="GO" id="GO:0008270">
    <property type="term" value="F:zinc ion binding"/>
    <property type="evidence" value="ECO:0007669"/>
    <property type="project" value="UniProtKB-KW"/>
</dbReference>
<dbReference type="GO" id="GO:0016567">
    <property type="term" value="P:protein ubiquitination"/>
    <property type="evidence" value="ECO:0007669"/>
    <property type="project" value="UniProtKB-UniPathway"/>
</dbReference>
<dbReference type="InterPro" id="IPR013083">
    <property type="entry name" value="Znf_RING/FYVE/PHD"/>
</dbReference>
<comment type="domain">
    <text evidence="5">The N-terminus is composed of the phosphotyrosine binding (PTB) domain, a short linker region and the RING-type zinc finger. The PTB domain, which is also called TKB (tyrosine kinase binding) domain, is composed of three different subdomains: a four-helix bundle (4H), a calcium-binding EF hand and a divergent SH2 domain.</text>
</comment>
<protein>
    <recommendedName>
        <fullName evidence="5">E3 ubiquitin-protein ligase CBL</fullName>
        <ecNumber evidence="5">2.3.2.27</ecNumber>
    </recommendedName>
</protein>
<evidence type="ECO:0000256" key="2">
    <source>
        <dbReference type="ARBA" id="ARBA00022771"/>
    </source>
</evidence>
<evidence type="ECO:0000259" key="6">
    <source>
        <dbReference type="PROSITE" id="PS50089"/>
    </source>
</evidence>
<dbReference type="UniPathway" id="UPA00143"/>
<organism evidence="8 9">
    <name type="scientific">Notothenia coriiceps</name>
    <name type="common">black rockcod</name>
    <dbReference type="NCBI Taxonomy" id="8208"/>
    <lineage>
        <taxon>Eukaryota</taxon>
        <taxon>Metazoa</taxon>
        <taxon>Chordata</taxon>
        <taxon>Craniata</taxon>
        <taxon>Vertebrata</taxon>
        <taxon>Euteleostomi</taxon>
        <taxon>Actinopterygii</taxon>
        <taxon>Neopterygii</taxon>
        <taxon>Teleostei</taxon>
        <taxon>Neoteleostei</taxon>
        <taxon>Acanthomorphata</taxon>
        <taxon>Eupercaria</taxon>
        <taxon>Perciformes</taxon>
        <taxon>Notothenioidei</taxon>
        <taxon>Nototheniidae</taxon>
        <taxon>Notothenia</taxon>
    </lineage>
</organism>
<keyword evidence="2 4" id="KW-0863">Zinc-finger</keyword>